<evidence type="ECO:0000313" key="1">
    <source>
        <dbReference type="EMBL" id="PSR55776.1"/>
    </source>
</evidence>
<keyword evidence="2" id="KW-1185">Reference proteome</keyword>
<comment type="caution">
    <text evidence="1">The sequence shown here is derived from an EMBL/GenBank/DDBJ whole genome shotgun (WGS) entry which is preliminary data.</text>
</comment>
<dbReference type="OrthoDB" id="793060at2"/>
<name>A0A2T2YJT8_9BACT</name>
<dbReference type="EMBL" id="PYFT01000001">
    <property type="protein sequence ID" value="PSR55776.1"/>
    <property type="molecule type" value="Genomic_DNA"/>
</dbReference>
<reference evidence="1 2" key="1">
    <citation type="submission" date="2018-03" db="EMBL/GenBank/DDBJ databases">
        <title>Adhaeribacter sp. HMF7605 Genome sequencing and assembly.</title>
        <authorList>
            <person name="Kang H."/>
            <person name="Kang J."/>
            <person name="Cha I."/>
            <person name="Kim H."/>
            <person name="Joh K."/>
        </authorList>
    </citation>
    <scope>NUCLEOTIDE SEQUENCE [LARGE SCALE GENOMIC DNA]</scope>
    <source>
        <strain evidence="1 2">HMF7605</strain>
    </source>
</reference>
<gene>
    <name evidence="1" type="ORF">AHMF7605_20865</name>
</gene>
<protein>
    <submittedName>
        <fullName evidence="1">Uncharacterized protein</fullName>
    </submittedName>
</protein>
<dbReference type="AlphaFoldDB" id="A0A2T2YJT8"/>
<accession>A0A2T2YJT8</accession>
<sequence>MAITISLLALLATFYQLYLQRVHNEKSLKPLVQIDLLDRDKLIFVHIQNNGVGPLIIDKLTFFINDKSYGNIEDCLALDPKSYQHLSITEAVKKVILPGTYLEVFSIRFAEQDTCEEIDNVRQQLSVLKLKLEGRDIYNNRIIAKRYLHWFIRHHIC</sequence>
<organism evidence="1 2">
    <name type="scientific">Adhaeribacter arboris</name>
    <dbReference type="NCBI Taxonomy" id="2072846"/>
    <lineage>
        <taxon>Bacteria</taxon>
        <taxon>Pseudomonadati</taxon>
        <taxon>Bacteroidota</taxon>
        <taxon>Cytophagia</taxon>
        <taxon>Cytophagales</taxon>
        <taxon>Hymenobacteraceae</taxon>
        <taxon>Adhaeribacter</taxon>
    </lineage>
</organism>
<evidence type="ECO:0000313" key="2">
    <source>
        <dbReference type="Proteomes" id="UP000240357"/>
    </source>
</evidence>
<proteinExistence type="predicted"/>
<dbReference type="Proteomes" id="UP000240357">
    <property type="component" value="Unassembled WGS sequence"/>
</dbReference>